<feature type="non-terminal residue" evidence="1">
    <location>
        <position position="246"/>
    </location>
</feature>
<gene>
    <name evidence="1" type="ORF">S03H2_59341</name>
</gene>
<evidence type="ECO:0000313" key="1">
    <source>
        <dbReference type="EMBL" id="GAH81507.1"/>
    </source>
</evidence>
<sequence>KPDVKLDKINFGDPEEGLFPEHDKDTINDIYSRFFDPEYDQDIPKGKRDKLIYRSDLALEARNFLKTTTYLGLDIILEGGINYKVLAILNNKFENGEEFSKLERIIADVGCYYMGGLPPIEDTTSDPTKVTRRDTRSPMSMLSNKEKKNRLRQVVIDQLQHYSQTGERLYSNKEAQARSGFSDYSVNKHAKIILEQIFTDPDSASLIYKMIFGRITTSYQKTKKHCIENFLLLKTTSTQWFDMLKN</sequence>
<dbReference type="AlphaFoldDB" id="X1IIJ1"/>
<organism evidence="1">
    <name type="scientific">marine sediment metagenome</name>
    <dbReference type="NCBI Taxonomy" id="412755"/>
    <lineage>
        <taxon>unclassified sequences</taxon>
        <taxon>metagenomes</taxon>
        <taxon>ecological metagenomes</taxon>
    </lineage>
</organism>
<accession>X1IIJ1</accession>
<proteinExistence type="predicted"/>
<comment type="caution">
    <text evidence="1">The sequence shown here is derived from an EMBL/GenBank/DDBJ whole genome shotgun (WGS) entry which is preliminary data.</text>
</comment>
<feature type="non-terminal residue" evidence="1">
    <location>
        <position position="1"/>
    </location>
</feature>
<reference evidence="1" key="1">
    <citation type="journal article" date="2014" name="Front. Microbiol.">
        <title>High frequency of phylogenetically diverse reductive dehalogenase-homologous genes in deep subseafloor sedimentary metagenomes.</title>
        <authorList>
            <person name="Kawai M."/>
            <person name="Futagami T."/>
            <person name="Toyoda A."/>
            <person name="Takaki Y."/>
            <person name="Nishi S."/>
            <person name="Hori S."/>
            <person name="Arai W."/>
            <person name="Tsubouchi T."/>
            <person name="Morono Y."/>
            <person name="Uchiyama I."/>
            <person name="Ito T."/>
            <person name="Fujiyama A."/>
            <person name="Inagaki F."/>
            <person name="Takami H."/>
        </authorList>
    </citation>
    <scope>NUCLEOTIDE SEQUENCE</scope>
    <source>
        <strain evidence="1">Expedition CK06-06</strain>
    </source>
</reference>
<protein>
    <submittedName>
        <fullName evidence="1">Uncharacterized protein</fullName>
    </submittedName>
</protein>
<dbReference type="EMBL" id="BARU01038154">
    <property type="protein sequence ID" value="GAH81507.1"/>
    <property type="molecule type" value="Genomic_DNA"/>
</dbReference>
<name>X1IIJ1_9ZZZZ</name>